<sequence>MKSTRLYTLFGSIASLPSLTAATNIPAGFSARCASLAQNFHPNHQTTVLAAELLLKGSNFTNPSPRPECIIANPILLVNVCRLRVNVSTSSTSSVIFEAWMPTDWERKGKRFVMTGNGGLGGCIAFDDLNYLSYLGFATLGHNNGHDGDTGLPFYKHPEVVKDFAYRALLTATKIGKKAVNQFYQQTLKKSYFVGCSSGGRQGLKAAQDFPEEFDGIVAGAAGANWNNLMSSVSYYWKYVANENKPLVLTAEQWTAWRDEVIKQCDLMDGVKDSVIEDPRKCHPRPEARLCAPGQTWESNKCFTGDQASVLRKIYEPFYGNNATFLFPGFMPGDETTTSLWFATNAPPYTVDWYRYAVLNDETWTVEEDFNLDAVDYANKVDLYNISTLKDLSKLKATGHKLLTYHGLADGLLSAENSDRYYESVVRRMGLPSSKLDSFYRYFPIAGLGHCAGGNGAWYVGGANQFSSAPATGTTVDPEGGVLLSMVKWVEEGVAPDRILGRGFSADGQTTLTKDHCKWPLKNTYLGGDPAKKRSWGCL</sequence>
<evidence type="ECO:0000256" key="9">
    <source>
        <dbReference type="ARBA" id="ARBA00034075"/>
    </source>
</evidence>
<keyword evidence="3" id="KW-0858">Xylan degradation</keyword>
<accession>S8AE48</accession>
<dbReference type="AlphaFoldDB" id="S8AE48"/>
<keyword evidence="3" id="KW-0624">Polysaccharide degradation</keyword>
<reference evidence="12" key="2">
    <citation type="submission" date="2013-04" db="EMBL/GenBank/DDBJ databases">
        <title>Genomic mechanisms accounting for the adaptation to parasitism in nematode-trapping fungi.</title>
        <authorList>
            <person name="Ahren D.G."/>
        </authorList>
    </citation>
    <scope>NUCLEOTIDE SEQUENCE [LARGE SCALE GENOMIC DNA]</scope>
    <source>
        <strain evidence="12">CBS 200.50</strain>
    </source>
</reference>
<reference evidence="11 12" key="1">
    <citation type="journal article" date="2013" name="PLoS Genet.">
        <title>Genomic mechanisms accounting for the adaptation to parasitism in nematode-trapping fungi.</title>
        <authorList>
            <person name="Meerupati T."/>
            <person name="Andersson K.M."/>
            <person name="Friman E."/>
            <person name="Kumar D."/>
            <person name="Tunlid A."/>
            <person name="Ahren D."/>
        </authorList>
    </citation>
    <scope>NUCLEOTIDE SEQUENCE [LARGE SCALE GENOMIC DNA]</scope>
    <source>
        <strain evidence="11 12">CBS 200.50</strain>
    </source>
</reference>
<evidence type="ECO:0000256" key="4">
    <source>
        <dbReference type="ARBA" id="ARBA00022723"/>
    </source>
</evidence>
<dbReference type="HOGENOM" id="CLU_014819_1_0_1"/>
<keyword evidence="8" id="KW-1015">Disulfide bond</keyword>
<evidence type="ECO:0000256" key="2">
    <source>
        <dbReference type="ARBA" id="ARBA00022487"/>
    </source>
</evidence>
<feature type="signal peptide" evidence="10">
    <location>
        <begin position="1"/>
        <end position="22"/>
    </location>
</feature>
<comment type="similarity">
    <text evidence="1 10">Belongs to the tannase family.</text>
</comment>
<dbReference type="Pfam" id="PF07519">
    <property type="entry name" value="Tannase"/>
    <property type="match status" value="1"/>
</dbReference>
<name>S8AE48_DACHA</name>
<dbReference type="STRING" id="1284197.S8AE48"/>
<dbReference type="Proteomes" id="UP000015100">
    <property type="component" value="Unassembled WGS sequence"/>
</dbReference>
<keyword evidence="12" id="KW-1185">Reference proteome</keyword>
<evidence type="ECO:0000313" key="11">
    <source>
        <dbReference type="EMBL" id="EPS39346.1"/>
    </source>
</evidence>
<keyword evidence="5 10" id="KW-0732">Signal</keyword>
<evidence type="ECO:0000256" key="5">
    <source>
        <dbReference type="ARBA" id="ARBA00022729"/>
    </source>
</evidence>
<dbReference type="eggNOG" id="ENOG502QPXZ">
    <property type="taxonomic scope" value="Eukaryota"/>
</dbReference>
<dbReference type="PANTHER" id="PTHR33938">
    <property type="entry name" value="FERULOYL ESTERASE B-RELATED"/>
    <property type="match status" value="1"/>
</dbReference>
<dbReference type="SUPFAM" id="SSF53474">
    <property type="entry name" value="alpha/beta-Hydrolases"/>
    <property type="match status" value="1"/>
</dbReference>
<comment type="catalytic activity">
    <reaction evidence="9">
        <text>feruloyl-polysaccharide + H2O = ferulate + polysaccharide.</text>
        <dbReference type="EC" id="3.1.1.73"/>
    </reaction>
</comment>
<dbReference type="PANTHER" id="PTHR33938:SF15">
    <property type="entry name" value="FERULOYL ESTERASE B-RELATED"/>
    <property type="match status" value="1"/>
</dbReference>
<evidence type="ECO:0000313" key="12">
    <source>
        <dbReference type="Proteomes" id="UP000015100"/>
    </source>
</evidence>
<gene>
    <name evidence="11" type="ORF">H072_6843</name>
</gene>
<evidence type="ECO:0000256" key="10">
    <source>
        <dbReference type="RuleBase" id="RU361238"/>
    </source>
</evidence>
<feature type="chain" id="PRO_5005146677" description="Carboxylic ester hydrolase" evidence="10">
    <location>
        <begin position="23"/>
        <end position="539"/>
    </location>
</feature>
<dbReference type="GO" id="GO:0046872">
    <property type="term" value="F:metal ion binding"/>
    <property type="evidence" value="ECO:0007669"/>
    <property type="project" value="UniProtKB-KW"/>
</dbReference>
<dbReference type="GO" id="GO:0030600">
    <property type="term" value="F:feruloyl esterase activity"/>
    <property type="evidence" value="ECO:0007669"/>
    <property type="project" value="UniProtKB-EC"/>
</dbReference>
<evidence type="ECO:0000256" key="3">
    <source>
        <dbReference type="ARBA" id="ARBA00022651"/>
    </source>
</evidence>
<evidence type="ECO:0000256" key="8">
    <source>
        <dbReference type="ARBA" id="ARBA00023157"/>
    </source>
</evidence>
<organism evidence="11 12">
    <name type="scientific">Dactylellina haptotyla (strain CBS 200.50)</name>
    <name type="common">Nematode-trapping fungus</name>
    <name type="synonym">Monacrosporium haptotylum</name>
    <dbReference type="NCBI Taxonomy" id="1284197"/>
    <lineage>
        <taxon>Eukaryota</taxon>
        <taxon>Fungi</taxon>
        <taxon>Dikarya</taxon>
        <taxon>Ascomycota</taxon>
        <taxon>Pezizomycotina</taxon>
        <taxon>Orbiliomycetes</taxon>
        <taxon>Orbiliales</taxon>
        <taxon>Orbiliaceae</taxon>
        <taxon>Dactylellina</taxon>
    </lineage>
</organism>
<proteinExistence type="inferred from homology"/>
<evidence type="ECO:0000256" key="1">
    <source>
        <dbReference type="ARBA" id="ARBA00006249"/>
    </source>
</evidence>
<keyword evidence="2" id="KW-0719">Serine esterase</keyword>
<evidence type="ECO:0000256" key="6">
    <source>
        <dbReference type="ARBA" id="ARBA00022801"/>
    </source>
</evidence>
<keyword evidence="3" id="KW-0119">Carbohydrate metabolism</keyword>
<keyword evidence="6 10" id="KW-0378">Hydrolase</keyword>
<dbReference type="InterPro" id="IPR029058">
    <property type="entry name" value="AB_hydrolase_fold"/>
</dbReference>
<keyword evidence="7" id="KW-0106">Calcium</keyword>
<comment type="caution">
    <text evidence="11">The sequence shown here is derived from an EMBL/GenBank/DDBJ whole genome shotgun (WGS) entry which is preliminary data.</text>
</comment>
<dbReference type="GO" id="GO:0045493">
    <property type="term" value="P:xylan catabolic process"/>
    <property type="evidence" value="ECO:0007669"/>
    <property type="project" value="UniProtKB-KW"/>
</dbReference>
<dbReference type="Gene3D" id="3.40.50.1820">
    <property type="entry name" value="alpha/beta hydrolase"/>
    <property type="match status" value="1"/>
</dbReference>
<keyword evidence="4" id="KW-0479">Metal-binding</keyword>
<protein>
    <recommendedName>
        <fullName evidence="10">Carboxylic ester hydrolase</fullName>
        <ecNumber evidence="10">3.1.1.-</ecNumber>
    </recommendedName>
</protein>
<dbReference type="EC" id="3.1.1.-" evidence="10"/>
<dbReference type="OMA" id="AWFPREY"/>
<dbReference type="OrthoDB" id="3039123at2759"/>
<evidence type="ECO:0000256" key="7">
    <source>
        <dbReference type="ARBA" id="ARBA00022837"/>
    </source>
</evidence>
<dbReference type="InterPro" id="IPR011118">
    <property type="entry name" value="Tannase/feruloyl_esterase"/>
</dbReference>
<dbReference type="EMBL" id="AQGS01000474">
    <property type="protein sequence ID" value="EPS39346.1"/>
    <property type="molecule type" value="Genomic_DNA"/>
</dbReference>